<feature type="transmembrane region" description="Helical" evidence="1">
    <location>
        <begin position="172"/>
        <end position="190"/>
    </location>
</feature>
<dbReference type="Proteomes" id="UP000291116">
    <property type="component" value="Unassembled WGS sequence"/>
</dbReference>
<evidence type="ECO:0000313" key="2">
    <source>
        <dbReference type="EMBL" id="VEU39642.1"/>
    </source>
</evidence>
<dbReference type="EMBL" id="CAACVS010000226">
    <property type="protein sequence ID" value="VEU39642.1"/>
    <property type="molecule type" value="Genomic_DNA"/>
</dbReference>
<feature type="transmembrane region" description="Helical" evidence="1">
    <location>
        <begin position="79"/>
        <end position="99"/>
    </location>
</feature>
<dbReference type="OrthoDB" id="66180at2759"/>
<keyword evidence="1" id="KW-1133">Transmembrane helix</keyword>
<evidence type="ECO:0000313" key="3">
    <source>
        <dbReference type="Proteomes" id="UP000291116"/>
    </source>
</evidence>
<sequence length="243" mass="27148">MKKPPTLNISWALSAALCFWFLFLHAPVFLFRKDHIEPLLYAHLVGVYAVYLACVHNAIITPSLFGGAAKPFHVWGGRIGLVFGVVGFVLGFYLTWFVYDPMEDSTFSIAITIGGLSQMQAEFCGYRSIQRYKATKLLIEQGGYDSGDGGTREKLFALEDELDRHLTDHVKWMLNLFVMACGIPAIIRLAEMIGTASIFPLIATTYCLGLGMERPIRARIQRKRAMERGLDYGEEAELAAANK</sequence>
<keyword evidence="1" id="KW-0812">Transmembrane</keyword>
<organism evidence="2 3">
    <name type="scientific">Pseudo-nitzschia multistriata</name>
    <dbReference type="NCBI Taxonomy" id="183589"/>
    <lineage>
        <taxon>Eukaryota</taxon>
        <taxon>Sar</taxon>
        <taxon>Stramenopiles</taxon>
        <taxon>Ochrophyta</taxon>
        <taxon>Bacillariophyta</taxon>
        <taxon>Bacillariophyceae</taxon>
        <taxon>Bacillariophycidae</taxon>
        <taxon>Bacillariales</taxon>
        <taxon>Bacillariaceae</taxon>
        <taxon>Pseudo-nitzschia</taxon>
    </lineage>
</organism>
<keyword evidence="3" id="KW-1185">Reference proteome</keyword>
<feature type="transmembrane region" description="Helical" evidence="1">
    <location>
        <begin position="38"/>
        <end position="59"/>
    </location>
</feature>
<feature type="transmembrane region" description="Helical" evidence="1">
    <location>
        <begin position="196"/>
        <end position="216"/>
    </location>
</feature>
<reference evidence="2 3" key="1">
    <citation type="submission" date="2019-01" db="EMBL/GenBank/DDBJ databases">
        <authorList>
            <person name="Ferrante I. M."/>
        </authorList>
    </citation>
    <scope>NUCLEOTIDE SEQUENCE [LARGE SCALE GENOMIC DNA]</scope>
    <source>
        <strain evidence="2 3">B856</strain>
    </source>
</reference>
<keyword evidence="1" id="KW-0472">Membrane</keyword>
<evidence type="ECO:0000256" key="1">
    <source>
        <dbReference type="SAM" id="Phobius"/>
    </source>
</evidence>
<dbReference type="AlphaFoldDB" id="A0A448ZC66"/>
<gene>
    <name evidence="2" type="ORF">PSNMU_V1.4_AUG-EV-PASAV3_0063690</name>
</gene>
<proteinExistence type="predicted"/>
<name>A0A448ZC66_9STRA</name>
<accession>A0A448ZC66</accession>
<feature type="transmembrane region" description="Helical" evidence="1">
    <location>
        <begin position="12"/>
        <end position="31"/>
    </location>
</feature>
<protein>
    <submittedName>
        <fullName evidence="2">Uncharacterized protein</fullName>
    </submittedName>
</protein>